<dbReference type="GO" id="GO:0008168">
    <property type="term" value="F:methyltransferase activity"/>
    <property type="evidence" value="ECO:0007669"/>
    <property type="project" value="UniProtKB-KW"/>
</dbReference>
<evidence type="ECO:0000256" key="6">
    <source>
        <dbReference type="ARBA" id="ARBA00022603"/>
    </source>
</evidence>
<gene>
    <name evidence="15" type="primary">rsmB</name>
    <name evidence="15" type="ORF">WMO26_01810</name>
</gene>
<feature type="binding site" evidence="13">
    <location>
        <position position="279"/>
    </location>
    <ligand>
        <name>S-adenosyl-L-methionine</name>
        <dbReference type="ChEBI" id="CHEBI:59789"/>
    </ligand>
</feature>
<dbReference type="SUPFAM" id="SSF53335">
    <property type="entry name" value="S-adenosyl-L-methionine-dependent methyltransferases"/>
    <property type="match status" value="1"/>
</dbReference>
<dbReference type="EC" id="2.1.1.176" evidence="3"/>
<evidence type="ECO:0000256" key="2">
    <source>
        <dbReference type="ARBA" id="ARBA00004496"/>
    </source>
</evidence>
<dbReference type="Proteomes" id="UP001489509">
    <property type="component" value="Unassembled WGS sequence"/>
</dbReference>
<dbReference type="Pfam" id="PF22458">
    <property type="entry name" value="RsmF-B_ferredox"/>
    <property type="match status" value="1"/>
</dbReference>
<dbReference type="InterPro" id="IPR004573">
    <property type="entry name" value="rRNA_ssu_MeTfrase_B"/>
</dbReference>
<dbReference type="Gene3D" id="1.10.940.10">
    <property type="entry name" value="NusB-like"/>
    <property type="match status" value="1"/>
</dbReference>
<evidence type="ECO:0000256" key="11">
    <source>
        <dbReference type="ARBA" id="ARBA00031088"/>
    </source>
</evidence>
<comment type="caution">
    <text evidence="15">The sequence shown here is derived from an EMBL/GenBank/DDBJ whole genome shotgun (WGS) entry which is preliminary data.</text>
</comment>
<dbReference type="NCBIfam" id="TIGR00563">
    <property type="entry name" value="rsmB"/>
    <property type="match status" value="1"/>
</dbReference>
<dbReference type="EMBL" id="JBBMFD010000001">
    <property type="protein sequence ID" value="MEQ2439559.1"/>
    <property type="molecule type" value="Genomic_DNA"/>
</dbReference>
<feature type="active site" description="Nucleophile" evidence="13">
    <location>
        <position position="375"/>
    </location>
</feature>
<feature type="binding site" evidence="13">
    <location>
        <position position="323"/>
    </location>
    <ligand>
        <name>S-adenosyl-L-methionine</name>
        <dbReference type="ChEBI" id="CHEBI:59789"/>
    </ligand>
</feature>
<dbReference type="PRINTS" id="PR02008">
    <property type="entry name" value="RCMTFAMILY"/>
</dbReference>
<comment type="similarity">
    <text evidence="13">Belongs to the class I-like SAM-binding methyltransferase superfamily. RsmB/NOP family.</text>
</comment>
<dbReference type="GO" id="GO:0032259">
    <property type="term" value="P:methylation"/>
    <property type="evidence" value="ECO:0007669"/>
    <property type="project" value="UniProtKB-KW"/>
</dbReference>
<dbReference type="InterPro" id="IPR054728">
    <property type="entry name" value="RsmB-like_ferredoxin"/>
</dbReference>
<dbReference type="Gene3D" id="3.30.70.1170">
    <property type="entry name" value="Sun protein, domain 3"/>
    <property type="match status" value="1"/>
</dbReference>
<dbReference type="Pfam" id="PF01029">
    <property type="entry name" value="NusB"/>
    <property type="match status" value="1"/>
</dbReference>
<dbReference type="RefSeq" id="WP_349217817.1">
    <property type="nucleotide sequence ID" value="NZ_JBBMFD010000001.1"/>
</dbReference>
<keyword evidence="6 13" id="KW-0489">Methyltransferase</keyword>
<protein>
    <recommendedName>
        <fullName evidence="3">16S rRNA (cytosine(967)-C(5))-methyltransferase</fullName>
        <ecNumber evidence="3">2.1.1.176</ecNumber>
    </recommendedName>
    <alternativeName>
        <fullName evidence="10">16S rRNA m5C967 methyltransferase</fullName>
    </alternativeName>
    <alternativeName>
        <fullName evidence="11">rRNA (cytosine-C(5)-)-methyltransferase RsmB</fullName>
    </alternativeName>
</protein>
<evidence type="ECO:0000256" key="4">
    <source>
        <dbReference type="ARBA" id="ARBA00022490"/>
    </source>
</evidence>
<evidence type="ECO:0000313" key="16">
    <source>
        <dbReference type="Proteomes" id="UP001489509"/>
    </source>
</evidence>
<evidence type="ECO:0000256" key="1">
    <source>
        <dbReference type="ARBA" id="ARBA00002724"/>
    </source>
</evidence>
<comment type="catalytic activity">
    <reaction evidence="12">
        <text>cytidine(967) in 16S rRNA + S-adenosyl-L-methionine = 5-methylcytidine(967) in 16S rRNA + S-adenosyl-L-homocysteine + H(+)</text>
        <dbReference type="Rhea" id="RHEA:42748"/>
        <dbReference type="Rhea" id="RHEA-COMP:10219"/>
        <dbReference type="Rhea" id="RHEA-COMP:10220"/>
        <dbReference type="ChEBI" id="CHEBI:15378"/>
        <dbReference type="ChEBI" id="CHEBI:57856"/>
        <dbReference type="ChEBI" id="CHEBI:59789"/>
        <dbReference type="ChEBI" id="CHEBI:74483"/>
        <dbReference type="ChEBI" id="CHEBI:82748"/>
        <dbReference type="EC" id="2.1.1.176"/>
    </reaction>
</comment>
<dbReference type="Gene3D" id="3.40.50.150">
    <property type="entry name" value="Vaccinia Virus protein VP39"/>
    <property type="match status" value="1"/>
</dbReference>
<evidence type="ECO:0000256" key="9">
    <source>
        <dbReference type="ARBA" id="ARBA00022884"/>
    </source>
</evidence>
<dbReference type="InterPro" id="IPR023267">
    <property type="entry name" value="RCMT"/>
</dbReference>
<keyword evidence="8 13" id="KW-0949">S-adenosyl-L-methionine</keyword>
<evidence type="ECO:0000256" key="8">
    <source>
        <dbReference type="ARBA" id="ARBA00022691"/>
    </source>
</evidence>
<dbReference type="InterPro" id="IPR049560">
    <property type="entry name" value="MeTrfase_RsmB-F_NOP2_cat"/>
</dbReference>
<dbReference type="Pfam" id="PF01189">
    <property type="entry name" value="Methyltr_RsmB-F"/>
    <property type="match status" value="1"/>
</dbReference>
<evidence type="ECO:0000256" key="10">
    <source>
        <dbReference type="ARBA" id="ARBA00030399"/>
    </source>
</evidence>
<evidence type="ECO:0000259" key="14">
    <source>
        <dbReference type="PROSITE" id="PS51686"/>
    </source>
</evidence>
<evidence type="ECO:0000256" key="5">
    <source>
        <dbReference type="ARBA" id="ARBA00022552"/>
    </source>
</evidence>
<feature type="binding site" evidence="13">
    <location>
        <begin position="255"/>
        <end position="261"/>
    </location>
    <ligand>
        <name>S-adenosyl-L-methionine</name>
        <dbReference type="ChEBI" id="CHEBI:59789"/>
    </ligand>
</feature>
<keyword evidence="7 13" id="KW-0808">Transferase</keyword>
<comment type="subcellular location">
    <subcellularLocation>
        <location evidence="2">Cytoplasm</location>
    </subcellularLocation>
</comment>
<keyword evidence="4" id="KW-0963">Cytoplasm</keyword>
<evidence type="ECO:0000256" key="13">
    <source>
        <dbReference type="PROSITE-ProRule" id="PRU01023"/>
    </source>
</evidence>
<dbReference type="NCBIfam" id="NF011494">
    <property type="entry name" value="PRK14902.1"/>
    <property type="match status" value="1"/>
</dbReference>
<keyword evidence="9 13" id="KW-0694">RNA-binding</keyword>
<evidence type="ECO:0000256" key="7">
    <source>
        <dbReference type="ARBA" id="ARBA00022679"/>
    </source>
</evidence>
<dbReference type="InterPro" id="IPR001678">
    <property type="entry name" value="MeTrfase_RsmB-F_NOP2_dom"/>
</dbReference>
<proteinExistence type="inferred from homology"/>
<evidence type="ECO:0000313" key="15">
    <source>
        <dbReference type="EMBL" id="MEQ2439559.1"/>
    </source>
</evidence>
<sequence length="442" mass="48399">MVSLQALLKMELEDGYSNLVLDGALKAAKLEKRDEALASALFYGVLERRLTLDAVIAAHSKIKIKKMSPQVRNILRLGVYQLLFSDKIPPSAAVDESVKLTRACRQASACGFVNAVLRAVQRDTAALSPAKGAGLAQRLSFLYSCPQWLVALWLKHYGEVDTEGMLKAFLRPSRVCVRVNTTRVTGEELLRILAGEGVKARPDEHLKTALWLENAGAVEKIGAFQKGLFHVQDLASQLCCQALDAKPGDTVFDVCAAPGGKAFTTAEHMQDRGTLTACDLYESRVRLIESGAKRLGLTCVKARVQDASKPQEAPCLADRVLCDVPCFGLGDIGRKPEIRYKMPDLLAKFPPMQYNILCIASKLVKPGGLLVYSTCSLTPQENEEVAERFLSEHPDFVPKTLDLPDALLRPCDRGSHRATLLPHISQSDGFFLAAMTRIKPAE</sequence>
<feature type="binding site" evidence="13">
    <location>
        <position position="306"/>
    </location>
    <ligand>
        <name>S-adenosyl-L-methionine</name>
        <dbReference type="ChEBI" id="CHEBI:59789"/>
    </ligand>
</feature>
<dbReference type="PANTHER" id="PTHR22807:SF53">
    <property type="entry name" value="RIBOSOMAL RNA SMALL SUBUNIT METHYLTRANSFERASE B-RELATED"/>
    <property type="match status" value="1"/>
</dbReference>
<evidence type="ECO:0000256" key="3">
    <source>
        <dbReference type="ARBA" id="ARBA00012140"/>
    </source>
</evidence>
<evidence type="ECO:0000256" key="12">
    <source>
        <dbReference type="ARBA" id="ARBA00047283"/>
    </source>
</evidence>
<keyword evidence="5" id="KW-0698">rRNA processing</keyword>
<reference evidence="15 16" key="1">
    <citation type="submission" date="2024-03" db="EMBL/GenBank/DDBJ databases">
        <title>Human intestinal bacterial collection.</title>
        <authorList>
            <person name="Pauvert C."/>
            <person name="Hitch T.C.A."/>
            <person name="Clavel T."/>
        </authorList>
    </citation>
    <scope>NUCLEOTIDE SEQUENCE [LARGE SCALE GENOMIC DNA]</scope>
    <source>
        <strain evidence="15 16">CLA-JM-H44</strain>
    </source>
</reference>
<dbReference type="InterPro" id="IPR006027">
    <property type="entry name" value="NusB_RsmB_TIM44"/>
</dbReference>
<dbReference type="PROSITE" id="PS51686">
    <property type="entry name" value="SAM_MT_RSMB_NOP"/>
    <property type="match status" value="1"/>
</dbReference>
<dbReference type="PANTHER" id="PTHR22807">
    <property type="entry name" value="NOP2 YEAST -RELATED NOL1/NOP2/FMU SUN DOMAIN-CONTAINING"/>
    <property type="match status" value="1"/>
</dbReference>
<dbReference type="SUPFAM" id="SSF48013">
    <property type="entry name" value="NusB-like"/>
    <property type="match status" value="1"/>
</dbReference>
<keyword evidence="16" id="KW-1185">Reference proteome</keyword>
<organism evidence="15 16">
    <name type="scientific">Solibaculum intestinale</name>
    <dbReference type="NCBI Taxonomy" id="3133165"/>
    <lineage>
        <taxon>Bacteria</taxon>
        <taxon>Bacillati</taxon>
        <taxon>Bacillota</taxon>
        <taxon>Clostridia</taxon>
        <taxon>Eubacteriales</taxon>
        <taxon>Oscillospiraceae</taxon>
        <taxon>Solibaculum</taxon>
    </lineage>
</organism>
<comment type="function">
    <text evidence="1">Specifically methylates the cytosine at position 967 (m5C967) of 16S rRNA.</text>
</comment>
<accession>A0ABV1DY43</accession>
<dbReference type="InterPro" id="IPR029063">
    <property type="entry name" value="SAM-dependent_MTases_sf"/>
</dbReference>
<feature type="domain" description="SAM-dependent MTase RsmB/NOP-type" evidence="14">
    <location>
        <begin position="165"/>
        <end position="438"/>
    </location>
</feature>
<dbReference type="InterPro" id="IPR035926">
    <property type="entry name" value="NusB-like_sf"/>
</dbReference>
<name>A0ABV1DY43_9FIRM</name>